<dbReference type="InterPro" id="IPR014606">
    <property type="entry name" value="Heptose_7-P_kinase"/>
</dbReference>
<dbReference type="SUPFAM" id="SSF54211">
    <property type="entry name" value="Ribosomal protein S5 domain 2-like"/>
    <property type="match status" value="1"/>
</dbReference>
<evidence type="ECO:0000259" key="7">
    <source>
        <dbReference type="Pfam" id="PF08544"/>
    </source>
</evidence>
<keyword evidence="4" id="KW-0067">ATP-binding</keyword>
<evidence type="ECO:0000256" key="5">
    <source>
        <dbReference type="ARBA" id="ARBA00038121"/>
    </source>
</evidence>
<dbReference type="Proteomes" id="UP000241120">
    <property type="component" value="Unassembled WGS sequence"/>
</dbReference>
<feature type="domain" description="GHMP kinase C-terminal" evidence="7">
    <location>
        <begin position="239"/>
        <end position="304"/>
    </location>
</feature>
<gene>
    <name evidence="8" type="ORF">B9Q05_11340</name>
</gene>
<dbReference type="InterPro" id="IPR036554">
    <property type="entry name" value="GHMP_kinase_C_sf"/>
</dbReference>
<evidence type="ECO:0000256" key="2">
    <source>
        <dbReference type="ARBA" id="ARBA00022741"/>
    </source>
</evidence>
<comment type="caution">
    <text evidence="8">The sequence shown here is derived from an EMBL/GenBank/DDBJ whole genome shotgun (WGS) entry which is preliminary data.</text>
</comment>
<proteinExistence type="inferred from homology"/>
<dbReference type="Pfam" id="PF00288">
    <property type="entry name" value="GHMP_kinases_N"/>
    <property type="match status" value="1"/>
</dbReference>
<dbReference type="GO" id="GO:0050201">
    <property type="term" value="F:fucokinase activity"/>
    <property type="evidence" value="ECO:0007669"/>
    <property type="project" value="TreeGrafter"/>
</dbReference>
<dbReference type="PANTHER" id="PTHR32463">
    <property type="entry name" value="L-FUCOSE KINASE"/>
    <property type="match status" value="1"/>
</dbReference>
<keyword evidence="1" id="KW-0808">Transferase</keyword>
<dbReference type="InterPro" id="IPR020568">
    <property type="entry name" value="Ribosomal_Su5_D2-typ_SF"/>
</dbReference>
<dbReference type="SUPFAM" id="SSF55060">
    <property type="entry name" value="GHMP Kinase, C-terminal domain"/>
    <property type="match status" value="1"/>
</dbReference>
<dbReference type="Gene3D" id="3.30.230.120">
    <property type="match status" value="1"/>
</dbReference>
<accession>A0A2R6BME8</accession>
<dbReference type="PIRSF" id="PIRSF036406">
    <property type="entry name" value="Hept_kin"/>
    <property type="match status" value="1"/>
</dbReference>
<sequence length="334" mass="37472">MLVRARAPLRISFAGGGTDIREYYERFGGAVVNATIGLYCYTTLKPRSDRKLVIRESLYGVNEEAELDAKDGLNTFFGSVVRRFNPLSGFELYVSSDTTYGSGLGSSSTAIVSVVVAFNKWLSLNLDLYDLAELAYQIERSDMRIKGGKQDQYAAVFGGFNFIEFYRDKVIVNSMRLSDDVVKELQFRCVLVRVDRPRVSGDVIGEQLRLMDEAERLEHYAQLKRLASEIKNRLYVGKVDEIPALVSEEWEHKKALSPSISNKEVEKAFKLALHYGVQGGKLLGAGGGGYILFLVGENRDGFIKGMRKEGYETLTVQFVERGAEAWEVGKYNRS</sequence>
<dbReference type="GO" id="GO:0005524">
    <property type="term" value="F:ATP binding"/>
    <property type="evidence" value="ECO:0007669"/>
    <property type="project" value="UniProtKB-KW"/>
</dbReference>
<evidence type="ECO:0000313" key="8">
    <source>
        <dbReference type="EMBL" id="PSN99790.1"/>
    </source>
</evidence>
<evidence type="ECO:0000259" key="6">
    <source>
        <dbReference type="Pfam" id="PF00288"/>
    </source>
</evidence>
<name>A0A2R6BME8_9ARCH</name>
<dbReference type="InterPro" id="IPR006204">
    <property type="entry name" value="GHMP_kinase_N_dom"/>
</dbReference>
<evidence type="ECO:0000256" key="3">
    <source>
        <dbReference type="ARBA" id="ARBA00022777"/>
    </source>
</evidence>
<dbReference type="InterPro" id="IPR013750">
    <property type="entry name" value="GHMP_kinase_C_dom"/>
</dbReference>
<evidence type="ECO:0000256" key="4">
    <source>
        <dbReference type="ARBA" id="ARBA00022840"/>
    </source>
</evidence>
<dbReference type="PRINTS" id="PR00960">
    <property type="entry name" value="LMBPPROTEIN"/>
</dbReference>
<organism evidence="8 9">
    <name type="scientific">Candidatus Marsarchaeota G2 archaeon ECH_B_1</name>
    <dbReference type="NCBI Taxonomy" id="1978159"/>
    <lineage>
        <taxon>Archaea</taxon>
        <taxon>Candidatus Marsarchaeota</taxon>
        <taxon>Candidatus Marsarchaeota group 2</taxon>
    </lineage>
</organism>
<protein>
    <submittedName>
        <fullName evidence="8">Uncharacterized protein</fullName>
    </submittedName>
</protein>
<dbReference type="AlphaFoldDB" id="A0A2R6BME8"/>
<dbReference type="PANTHER" id="PTHR32463:SF0">
    <property type="entry name" value="L-FUCOSE KINASE"/>
    <property type="match status" value="1"/>
</dbReference>
<dbReference type="InterPro" id="IPR052203">
    <property type="entry name" value="GHMP_Kinase-Related"/>
</dbReference>
<dbReference type="EMBL" id="NEXG01000038">
    <property type="protein sequence ID" value="PSN99790.1"/>
    <property type="molecule type" value="Genomic_DNA"/>
</dbReference>
<comment type="similarity">
    <text evidence="5">Belongs to the GHMP kinase family.</text>
</comment>
<evidence type="ECO:0000313" key="9">
    <source>
        <dbReference type="Proteomes" id="UP000241120"/>
    </source>
</evidence>
<keyword evidence="2" id="KW-0547">Nucleotide-binding</keyword>
<keyword evidence="3" id="KW-0418">Kinase</keyword>
<dbReference type="Pfam" id="PF08544">
    <property type="entry name" value="GHMP_kinases_C"/>
    <property type="match status" value="1"/>
</dbReference>
<dbReference type="InterPro" id="IPR001174">
    <property type="entry name" value="HddA/FKP"/>
</dbReference>
<feature type="domain" description="GHMP kinase N-terminal" evidence="6">
    <location>
        <begin position="82"/>
        <end position="159"/>
    </location>
</feature>
<evidence type="ECO:0000256" key="1">
    <source>
        <dbReference type="ARBA" id="ARBA00022679"/>
    </source>
</evidence>
<reference evidence="8 9" key="1">
    <citation type="submission" date="2017-04" db="EMBL/GenBank/DDBJ databases">
        <title>Novel microbial lineages endemic to geothermal iron-oxide mats fill important gaps in the evolutionary history of Archaea.</title>
        <authorList>
            <person name="Jay Z.J."/>
            <person name="Beam J.P."/>
            <person name="Dlakic M."/>
            <person name="Rusch D.B."/>
            <person name="Kozubal M.A."/>
            <person name="Inskeep W.P."/>
        </authorList>
    </citation>
    <scope>NUCLEOTIDE SEQUENCE [LARGE SCALE GENOMIC DNA]</scope>
    <source>
        <strain evidence="8">ECH_B_1</strain>
    </source>
</reference>
<dbReference type="GO" id="GO:0042352">
    <property type="term" value="P:GDP-L-fucose salvage"/>
    <property type="evidence" value="ECO:0007669"/>
    <property type="project" value="TreeGrafter"/>
</dbReference>